<dbReference type="EMBL" id="CM001466">
    <property type="protein sequence ID" value="EHY87696.1"/>
    <property type="molecule type" value="Genomic_DNA"/>
</dbReference>
<organism evidence="1 2">
    <name type="scientific">Saccharomonospora azurea NA-128</name>
    <dbReference type="NCBI Taxonomy" id="882081"/>
    <lineage>
        <taxon>Bacteria</taxon>
        <taxon>Bacillati</taxon>
        <taxon>Actinomycetota</taxon>
        <taxon>Actinomycetes</taxon>
        <taxon>Pseudonocardiales</taxon>
        <taxon>Pseudonocardiaceae</taxon>
        <taxon>Saccharomonospora</taxon>
    </lineage>
</organism>
<name>H8GBH4_9PSEU</name>
<keyword evidence="2" id="KW-1185">Reference proteome</keyword>
<sequence length="163" mass="18669">MTDDVQWRDVTPDYFDAVPAAGGVAVRMGSHLASTLHDHADRLVRVLESGDERTLVWMFPDAYATPADSAEFRLRHAARLRDSAAPRRVRDQLAAAPHHVLSPPEVHDWIETFALARFVDPPRRRWWRRSRGKLDLSSLWFNHVQDSLVLASSPELLHHDLRL</sequence>
<protein>
    <submittedName>
        <fullName evidence="1">Uncharacterized protein</fullName>
    </submittedName>
</protein>
<proteinExistence type="predicted"/>
<dbReference type="HOGENOM" id="CLU_1642489_0_0_11"/>
<evidence type="ECO:0000313" key="2">
    <source>
        <dbReference type="Proteomes" id="UP000004705"/>
    </source>
</evidence>
<reference evidence="1 2" key="1">
    <citation type="journal article" date="2012" name="Stand. Genomic Sci.">
        <title>Genome sequence of the soil bacterium Saccharomonospora azurea type strain (NA-128(T)).</title>
        <authorList>
            <person name="Klenk H.P."/>
            <person name="Held B."/>
            <person name="Lucas S."/>
            <person name="Lapidus A."/>
            <person name="Copeland A."/>
            <person name="Hammon N."/>
            <person name="Pitluck S."/>
            <person name="Goodwin L.A."/>
            <person name="Han C."/>
            <person name="Tapia R."/>
            <person name="Brambilla E.M."/>
            <person name="Potter G."/>
            <person name="Land M."/>
            <person name="Ivanova N."/>
            <person name="Rohde M."/>
            <person name="Goker M."/>
            <person name="Detter J.C."/>
            <person name="Kyrpides N.C."/>
            <person name="Woyke T."/>
        </authorList>
    </citation>
    <scope>NUCLEOTIDE SEQUENCE [LARGE SCALE GENOMIC DNA]</scope>
    <source>
        <strain evidence="1 2">NA-128</strain>
    </source>
</reference>
<accession>H8GBH4</accession>
<gene>
    <name evidence="1" type="ORF">SacazDRAFT_00748</name>
</gene>
<dbReference type="Proteomes" id="UP000004705">
    <property type="component" value="Chromosome"/>
</dbReference>
<dbReference type="RefSeq" id="WP_005438781.1">
    <property type="nucleotide sequence ID" value="NZ_CM001466.1"/>
</dbReference>
<dbReference type="OrthoDB" id="3700147at2"/>
<evidence type="ECO:0000313" key="1">
    <source>
        <dbReference type="EMBL" id="EHY87696.1"/>
    </source>
</evidence>
<dbReference type="AlphaFoldDB" id="H8GBH4"/>